<keyword evidence="3 6" id="KW-0808">Transferase</keyword>
<dbReference type="GO" id="GO:0141102">
    <property type="term" value="F:tRNA (5-carboxymethylaminomethyluridine(34)-2'-O)-methyltransferase activity"/>
    <property type="evidence" value="ECO:0007669"/>
    <property type="project" value="RHEA"/>
</dbReference>
<dbReference type="AlphaFoldDB" id="A0A420WFK0"/>
<comment type="subunit">
    <text evidence="6">Homodimer.</text>
</comment>
<dbReference type="RefSeq" id="WP_121102762.1">
    <property type="nucleotide sequence ID" value="NZ_RBII01000002.1"/>
</dbReference>
<dbReference type="GO" id="GO:0002130">
    <property type="term" value="P:wobble position ribose methylation"/>
    <property type="evidence" value="ECO:0007669"/>
    <property type="project" value="TreeGrafter"/>
</dbReference>
<dbReference type="SUPFAM" id="SSF75217">
    <property type="entry name" value="alpha/beta knot"/>
    <property type="match status" value="1"/>
</dbReference>
<dbReference type="EC" id="2.1.1.207" evidence="6"/>
<feature type="domain" description="tRNA/rRNA methyltransferase SpoU type" evidence="8">
    <location>
        <begin position="2"/>
        <end position="136"/>
    </location>
</feature>
<dbReference type="PIRSF" id="PIRSF029256">
    <property type="entry name" value="SpoU_TrmH_prd"/>
    <property type="match status" value="1"/>
</dbReference>
<evidence type="ECO:0000256" key="7">
    <source>
        <dbReference type="PIRSR" id="PIRSR029256-1"/>
    </source>
</evidence>
<comment type="catalytic activity">
    <reaction evidence="6">
        <text>5-carboxymethylaminomethyluridine(34) in tRNA(Leu) + S-adenosyl-L-methionine = 5-carboxymethylaminomethyl-2'-O-methyluridine(34) in tRNA(Leu) + S-adenosyl-L-homocysteine + H(+)</text>
        <dbReference type="Rhea" id="RHEA:43088"/>
        <dbReference type="Rhea" id="RHEA-COMP:10333"/>
        <dbReference type="Rhea" id="RHEA-COMP:10334"/>
        <dbReference type="ChEBI" id="CHEBI:15378"/>
        <dbReference type="ChEBI" id="CHEBI:57856"/>
        <dbReference type="ChEBI" id="CHEBI:59789"/>
        <dbReference type="ChEBI" id="CHEBI:74508"/>
        <dbReference type="ChEBI" id="CHEBI:74511"/>
        <dbReference type="EC" id="2.1.1.207"/>
    </reaction>
</comment>
<dbReference type="GO" id="GO:0003723">
    <property type="term" value="F:RNA binding"/>
    <property type="evidence" value="ECO:0007669"/>
    <property type="project" value="InterPro"/>
</dbReference>
<dbReference type="OrthoDB" id="9789043at2"/>
<dbReference type="FunCoup" id="A0A420WFK0">
    <property type="interactions" value="237"/>
</dbReference>
<keyword evidence="2 6" id="KW-0489">Methyltransferase</keyword>
<evidence type="ECO:0000256" key="3">
    <source>
        <dbReference type="ARBA" id="ARBA00022679"/>
    </source>
</evidence>
<dbReference type="InterPro" id="IPR029026">
    <property type="entry name" value="tRNA_m1G_MTases_N"/>
</dbReference>
<feature type="binding site" evidence="6">
    <location>
        <position position="74"/>
    </location>
    <ligand>
        <name>S-adenosyl-L-methionine</name>
        <dbReference type="ChEBI" id="CHEBI:59789"/>
    </ligand>
</feature>
<feature type="binding site" evidence="6 7">
    <location>
        <position position="96"/>
    </location>
    <ligand>
        <name>S-adenosyl-L-methionine</name>
        <dbReference type="ChEBI" id="CHEBI:59789"/>
    </ligand>
</feature>
<comment type="function">
    <text evidence="6">Methylates the ribose at the nucleotide 34 wobble position in the two leucyl isoacceptors tRNA(Leu)(CmAA) and tRNA(Leu)(cmnm5UmAA). Catalyzes the methyl transfer from S-adenosyl-L-methionine to the 2'-OH of the wobble nucleotide.</text>
</comment>
<keyword evidence="5 6" id="KW-0819">tRNA processing</keyword>
<dbReference type="InterPro" id="IPR016914">
    <property type="entry name" value="TrmL"/>
</dbReference>
<evidence type="ECO:0000256" key="5">
    <source>
        <dbReference type="ARBA" id="ARBA00022694"/>
    </source>
</evidence>
<comment type="caution">
    <text evidence="9">The sequence shown here is derived from an EMBL/GenBank/DDBJ whole genome shotgun (WGS) entry which is preliminary data.</text>
</comment>
<evidence type="ECO:0000256" key="4">
    <source>
        <dbReference type="ARBA" id="ARBA00022691"/>
    </source>
</evidence>
<dbReference type="InParanoid" id="A0A420WFK0"/>
<dbReference type="InterPro" id="IPR029028">
    <property type="entry name" value="Alpha/beta_knot_MTases"/>
</dbReference>
<reference evidence="9 10" key="1">
    <citation type="submission" date="2018-10" db="EMBL/GenBank/DDBJ databases">
        <title>Genomic Encyclopedia of Type Strains, Phase IV (KMG-IV): sequencing the most valuable type-strain genomes for metagenomic binning, comparative biology and taxonomic classification.</title>
        <authorList>
            <person name="Goeker M."/>
        </authorList>
    </citation>
    <scope>NUCLEOTIDE SEQUENCE [LARGE SCALE GENOMIC DNA]</scope>
    <source>
        <strain evidence="9 10">DSM 22008</strain>
    </source>
</reference>
<feature type="binding site" evidence="6 7">
    <location>
        <position position="124"/>
    </location>
    <ligand>
        <name>S-adenosyl-L-methionine</name>
        <dbReference type="ChEBI" id="CHEBI:59789"/>
    </ligand>
</feature>
<keyword evidence="10" id="KW-1185">Reference proteome</keyword>
<sequence>MNVTLYQPDIAANLGAIMRLCAGFDIPLSVIEPCGFPLSEKALRRAAMDYEPPGGLQRITSWESYASKGRTVLLTTKGATPLSDFVFQDEDTLLFGRESAGVPDEVHAASDARVIIPIAVNARSFNLATSVAITLFEALRQTKALP</sequence>
<comment type="subcellular location">
    <subcellularLocation>
        <location evidence="6">Cytoplasm</location>
    </subcellularLocation>
</comment>
<proteinExistence type="inferred from homology"/>
<dbReference type="PANTHER" id="PTHR42971:SF1">
    <property type="entry name" value="TRNA (CYTIDINE(34)-2'-O)-METHYLTRANSFERASE"/>
    <property type="match status" value="1"/>
</dbReference>
<evidence type="ECO:0000313" key="10">
    <source>
        <dbReference type="Proteomes" id="UP000282211"/>
    </source>
</evidence>
<gene>
    <name evidence="6" type="primary">trmL</name>
    <name evidence="9" type="ORF">DES40_2579</name>
</gene>
<evidence type="ECO:0000256" key="2">
    <source>
        <dbReference type="ARBA" id="ARBA00022603"/>
    </source>
</evidence>
<comment type="similarity">
    <text evidence="6">Belongs to the class IV-like SAM-binding methyltransferase superfamily. RNA methyltransferase TrmH family. TrmL subfamily.</text>
</comment>
<feature type="binding site" evidence="6 7">
    <location>
        <position position="116"/>
    </location>
    <ligand>
        <name>S-adenosyl-L-methionine</name>
        <dbReference type="ChEBI" id="CHEBI:59789"/>
    </ligand>
</feature>
<accession>A0A420WFK0</accession>
<organism evidence="9 10">
    <name type="scientific">Litorimonas taeanensis</name>
    <dbReference type="NCBI Taxonomy" id="568099"/>
    <lineage>
        <taxon>Bacteria</taxon>
        <taxon>Pseudomonadati</taxon>
        <taxon>Pseudomonadota</taxon>
        <taxon>Alphaproteobacteria</taxon>
        <taxon>Maricaulales</taxon>
        <taxon>Robiginitomaculaceae</taxon>
    </lineage>
</organism>
<evidence type="ECO:0000256" key="6">
    <source>
        <dbReference type="HAMAP-Rule" id="MF_01885"/>
    </source>
</evidence>
<protein>
    <recommendedName>
        <fullName evidence="6">tRNA (cytidine(34)-2'-O)-methyltransferase</fullName>
        <ecNumber evidence="6">2.1.1.207</ecNumber>
    </recommendedName>
    <alternativeName>
        <fullName evidence="6">tRNA (cytidine/uridine-2'-O-)-methyltransferase TrmL</fullName>
    </alternativeName>
</protein>
<dbReference type="Gene3D" id="3.40.1280.10">
    <property type="match status" value="1"/>
</dbReference>
<dbReference type="EMBL" id="RBII01000002">
    <property type="protein sequence ID" value="RKQ69770.1"/>
    <property type="molecule type" value="Genomic_DNA"/>
</dbReference>
<comment type="catalytic activity">
    <reaction evidence="6">
        <text>cytidine(34) in tRNA + S-adenosyl-L-methionine = 2'-O-methylcytidine(34) in tRNA + S-adenosyl-L-homocysteine + H(+)</text>
        <dbReference type="Rhea" id="RHEA:43084"/>
        <dbReference type="Rhea" id="RHEA-COMP:10331"/>
        <dbReference type="Rhea" id="RHEA-COMP:10332"/>
        <dbReference type="ChEBI" id="CHEBI:15378"/>
        <dbReference type="ChEBI" id="CHEBI:57856"/>
        <dbReference type="ChEBI" id="CHEBI:59789"/>
        <dbReference type="ChEBI" id="CHEBI:74495"/>
        <dbReference type="ChEBI" id="CHEBI:82748"/>
        <dbReference type="EC" id="2.1.1.207"/>
    </reaction>
</comment>
<dbReference type="InterPro" id="IPR001537">
    <property type="entry name" value="SpoU_MeTrfase"/>
</dbReference>
<dbReference type="PANTHER" id="PTHR42971">
    <property type="entry name" value="TRNA (CYTIDINE(34)-2'-O)-METHYLTRANSFERASE"/>
    <property type="match status" value="1"/>
</dbReference>
<dbReference type="HAMAP" id="MF_01885">
    <property type="entry name" value="tRNA_methyltr_TrmL"/>
    <property type="match status" value="1"/>
</dbReference>
<name>A0A420WFK0_9PROT</name>
<keyword evidence="1 6" id="KW-0963">Cytoplasm</keyword>
<evidence type="ECO:0000313" key="9">
    <source>
        <dbReference type="EMBL" id="RKQ69770.1"/>
    </source>
</evidence>
<dbReference type="Pfam" id="PF00588">
    <property type="entry name" value="SpoU_methylase"/>
    <property type="match status" value="1"/>
</dbReference>
<dbReference type="CDD" id="cd18094">
    <property type="entry name" value="SpoU-like_TrmL"/>
    <property type="match status" value="1"/>
</dbReference>
<keyword evidence="4 6" id="KW-0949">S-adenosyl-L-methionine</keyword>
<evidence type="ECO:0000259" key="8">
    <source>
        <dbReference type="Pfam" id="PF00588"/>
    </source>
</evidence>
<dbReference type="GO" id="GO:0005737">
    <property type="term" value="C:cytoplasm"/>
    <property type="evidence" value="ECO:0007669"/>
    <property type="project" value="UniProtKB-SubCell"/>
</dbReference>
<dbReference type="GO" id="GO:0141098">
    <property type="term" value="F:tRNA (cytidine(34)-2'-O)-methyltransferase activity"/>
    <property type="evidence" value="ECO:0007669"/>
    <property type="project" value="RHEA"/>
</dbReference>
<evidence type="ECO:0000256" key="1">
    <source>
        <dbReference type="ARBA" id="ARBA00022490"/>
    </source>
</evidence>
<dbReference type="Proteomes" id="UP000282211">
    <property type="component" value="Unassembled WGS sequence"/>
</dbReference>